<reference evidence="5" key="2">
    <citation type="submission" date="2020-10" db="UniProtKB">
        <authorList>
            <consortium name="WormBaseParasite"/>
        </authorList>
    </citation>
    <scope>IDENTIFICATION</scope>
</reference>
<dbReference type="AlphaFoldDB" id="A0A7E4UWW6"/>
<dbReference type="Proteomes" id="UP000492821">
    <property type="component" value="Unassembled WGS sequence"/>
</dbReference>
<dbReference type="PANTHER" id="PTHR22809:SF5">
    <property type="entry name" value="TRNA N(3)-METHYLCYTIDINE METHYLTRANSFERASE METTL6"/>
    <property type="match status" value="1"/>
</dbReference>
<protein>
    <submittedName>
        <fullName evidence="5">Methyltransferase-like protein</fullName>
    </submittedName>
</protein>
<dbReference type="Pfam" id="PF13489">
    <property type="entry name" value="Methyltransf_23"/>
    <property type="match status" value="1"/>
</dbReference>
<dbReference type="SUPFAM" id="SSF53335">
    <property type="entry name" value="S-adenosyl-L-methionine-dependent methyltransferases"/>
    <property type="match status" value="1"/>
</dbReference>
<dbReference type="GO" id="GO:0008757">
    <property type="term" value="F:S-adenosylmethionine-dependent methyltransferase activity"/>
    <property type="evidence" value="ECO:0007669"/>
    <property type="project" value="UniProtKB-ARBA"/>
</dbReference>
<organism evidence="4 5">
    <name type="scientific">Panagrellus redivivus</name>
    <name type="common">Microworm</name>
    <dbReference type="NCBI Taxonomy" id="6233"/>
    <lineage>
        <taxon>Eukaryota</taxon>
        <taxon>Metazoa</taxon>
        <taxon>Ecdysozoa</taxon>
        <taxon>Nematoda</taxon>
        <taxon>Chromadorea</taxon>
        <taxon>Rhabditida</taxon>
        <taxon>Tylenchina</taxon>
        <taxon>Panagrolaimomorpha</taxon>
        <taxon>Panagrolaimoidea</taxon>
        <taxon>Panagrolaimidae</taxon>
        <taxon>Panagrellus</taxon>
    </lineage>
</organism>
<accession>A0A7E4UWW6</accession>
<dbReference type="InterPro" id="IPR026113">
    <property type="entry name" value="METTL2/6/8-like"/>
</dbReference>
<name>A0A7E4UWW6_PANRE</name>
<dbReference type="InterPro" id="IPR029063">
    <property type="entry name" value="SAM-dependent_MTases_sf"/>
</dbReference>
<evidence type="ECO:0000313" key="4">
    <source>
        <dbReference type="Proteomes" id="UP000492821"/>
    </source>
</evidence>
<keyword evidence="3" id="KW-0808">Transferase</keyword>
<dbReference type="Gene3D" id="3.40.50.150">
    <property type="entry name" value="Vaccinia Virus protein VP39"/>
    <property type="match status" value="1"/>
</dbReference>
<reference evidence="4" key="1">
    <citation type="journal article" date="2013" name="Genetics">
        <title>The draft genome and transcriptome of Panagrellus redivivus are shaped by the harsh demands of a free-living lifestyle.</title>
        <authorList>
            <person name="Srinivasan J."/>
            <person name="Dillman A.R."/>
            <person name="Macchietto M.G."/>
            <person name="Heikkinen L."/>
            <person name="Lakso M."/>
            <person name="Fracchia K.M."/>
            <person name="Antoshechkin I."/>
            <person name="Mortazavi A."/>
            <person name="Wong G."/>
            <person name="Sternberg P.W."/>
        </authorList>
    </citation>
    <scope>NUCLEOTIDE SEQUENCE [LARGE SCALE GENOMIC DNA]</scope>
    <source>
        <strain evidence="4">MT8872</strain>
    </source>
</reference>
<dbReference type="PANTHER" id="PTHR22809">
    <property type="entry name" value="METHYLTRANSFERASE-RELATED"/>
    <property type="match status" value="1"/>
</dbReference>
<keyword evidence="2" id="KW-0489">Methyltransferase</keyword>
<sequence>MLRERAAELNLPVTSDVVDMTDPEQIPLDNELDLATLVFVLSGIHPDKHVTAVKNLAKMLKPGGTVLFKDYAAYDHAMLRFKPGNKIQDRFYKRADLTRAFYFMREEVIDIFDEAGFRVVNCYYHHTYTENFKMEVHVERAFIQGVFVKK</sequence>
<evidence type="ECO:0000256" key="3">
    <source>
        <dbReference type="ARBA" id="ARBA00022679"/>
    </source>
</evidence>
<evidence type="ECO:0000313" key="5">
    <source>
        <dbReference type="WBParaSite" id="Pan_g1353.t1"/>
    </source>
</evidence>
<evidence type="ECO:0000256" key="2">
    <source>
        <dbReference type="ARBA" id="ARBA00022603"/>
    </source>
</evidence>
<comment type="similarity">
    <text evidence="1">Belongs to the methyltransferase superfamily. METL family.</text>
</comment>
<dbReference type="GO" id="GO:0032259">
    <property type="term" value="P:methylation"/>
    <property type="evidence" value="ECO:0007669"/>
    <property type="project" value="UniProtKB-KW"/>
</dbReference>
<dbReference type="GO" id="GO:0008173">
    <property type="term" value="F:RNA methyltransferase activity"/>
    <property type="evidence" value="ECO:0007669"/>
    <property type="project" value="UniProtKB-ARBA"/>
</dbReference>
<evidence type="ECO:0000256" key="1">
    <source>
        <dbReference type="ARBA" id="ARBA00009725"/>
    </source>
</evidence>
<proteinExistence type="inferred from homology"/>
<dbReference type="WBParaSite" id="Pan_g1353.t1">
    <property type="protein sequence ID" value="Pan_g1353.t1"/>
    <property type="gene ID" value="Pan_g1353"/>
</dbReference>
<keyword evidence="4" id="KW-1185">Reference proteome</keyword>